<organism evidence="12 13">
    <name type="scientific">Schaedlerella arabinosiphila</name>
    <dbReference type="NCBI Taxonomy" id="2044587"/>
    <lineage>
        <taxon>Bacteria</taxon>
        <taxon>Bacillati</taxon>
        <taxon>Bacillota</taxon>
        <taxon>Clostridia</taxon>
        <taxon>Lachnospirales</taxon>
        <taxon>Lachnospiraceae</taxon>
        <taxon>Schaedlerella</taxon>
    </lineage>
</organism>
<evidence type="ECO:0000256" key="1">
    <source>
        <dbReference type="ARBA" id="ARBA00018672"/>
    </source>
</evidence>
<dbReference type="CDD" id="cd00383">
    <property type="entry name" value="trans_reg_C"/>
    <property type="match status" value="1"/>
</dbReference>
<dbReference type="InterPro" id="IPR001789">
    <property type="entry name" value="Sig_transdc_resp-reg_receiver"/>
</dbReference>
<evidence type="ECO:0000256" key="6">
    <source>
        <dbReference type="ARBA" id="ARBA00023163"/>
    </source>
</evidence>
<keyword evidence="4" id="KW-0805">Transcription regulation</keyword>
<dbReference type="InterPro" id="IPR039420">
    <property type="entry name" value="WalR-like"/>
</dbReference>
<dbReference type="FunFam" id="1.10.10.10:FF:000018">
    <property type="entry name" value="DNA-binding response regulator ResD"/>
    <property type="match status" value="1"/>
</dbReference>
<evidence type="ECO:0000256" key="5">
    <source>
        <dbReference type="ARBA" id="ARBA00023125"/>
    </source>
</evidence>
<dbReference type="AlphaFoldDB" id="A0A426DLD7"/>
<evidence type="ECO:0000313" key="13">
    <source>
        <dbReference type="Proteomes" id="UP000274920"/>
    </source>
</evidence>
<evidence type="ECO:0000256" key="7">
    <source>
        <dbReference type="ARBA" id="ARBA00024867"/>
    </source>
</evidence>
<evidence type="ECO:0000256" key="2">
    <source>
        <dbReference type="ARBA" id="ARBA00022553"/>
    </source>
</evidence>
<dbReference type="GO" id="GO:0006355">
    <property type="term" value="P:regulation of DNA-templated transcription"/>
    <property type="evidence" value="ECO:0007669"/>
    <property type="project" value="InterPro"/>
</dbReference>
<evidence type="ECO:0000256" key="8">
    <source>
        <dbReference type="PROSITE-ProRule" id="PRU00169"/>
    </source>
</evidence>
<dbReference type="InterPro" id="IPR036388">
    <property type="entry name" value="WH-like_DNA-bd_sf"/>
</dbReference>
<dbReference type="PANTHER" id="PTHR48111:SF2">
    <property type="entry name" value="RESPONSE REGULATOR SAER"/>
    <property type="match status" value="1"/>
</dbReference>
<dbReference type="Proteomes" id="UP000274920">
    <property type="component" value="Unassembled WGS sequence"/>
</dbReference>
<dbReference type="Gene3D" id="3.40.50.2300">
    <property type="match status" value="1"/>
</dbReference>
<evidence type="ECO:0000256" key="4">
    <source>
        <dbReference type="ARBA" id="ARBA00023015"/>
    </source>
</evidence>
<evidence type="ECO:0000313" key="12">
    <source>
        <dbReference type="EMBL" id="RRK33569.1"/>
    </source>
</evidence>
<feature type="domain" description="Response regulatory" evidence="10">
    <location>
        <begin position="6"/>
        <end position="118"/>
    </location>
</feature>
<dbReference type="SMART" id="SM00862">
    <property type="entry name" value="Trans_reg_C"/>
    <property type="match status" value="1"/>
</dbReference>
<reference evidence="12" key="1">
    <citation type="submission" date="2018-10" db="EMBL/GenBank/DDBJ databases">
        <title>Schaedlerella arabinophila gen. nov. sp. nov., isolated from the mouse intestinal tract and comparative analysis with the genome of the closely related altered Schaedler flora strain ASF502.</title>
        <authorList>
            <person name="Miyake S."/>
            <person name="Soh M."/>
            <person name="Seedorf H."/>
        </authorList>
    </citation>
    <scope>NUCLEOTIDE SEQUENCE [LARGE SCALE GENOMIC DNA]</scope>
    <source>
        <strain evidence="12">DSM 106076</strain>
    </source>
</reference>
<dbReference type="PROSITE" id="PS50110">
    <property type="entry name" value="RESPONSE_REGULATORY"/>
    <property type="match status" value="1"/>
</dbReference>
<proteinExistence type="predicted"/>
<accession>A0A426DLD7</accession>
<dbReference type="Pfam" id="PF00072">
    <property type="entry name" value="Response_reg"/>
    <property type="match status" value="1"/>
</dbReference>
<dbReference type="RefSeq" id="WP_016298567.1">
    <property type="nucleotide sequence ID" value="NZ_RHJS01000002.1"/>
</dbReference>
<dbReference type="GO" id="GO:0005829">
    <property type="term" value="C:cytosol"/>
    <property type="evidence" value="ECO:0007669"/>
    <property type="project" value="TreeGrafter"/>
</dbReference>
<keyword evidence="3" id="KW-0902">Two-component regulatory system</keyword>
<feature type="domain" description="OmpR/PhoB-type" evidence="11">
    <location>
        <begin position="127"/>
        <end position="226"/>
    </location>
</feature>
<evidence type="ECO:0000256" key="9">
    <source>
        <dbReference type="PROSITE-ProRule" id="PRU01091"/>
    </source>
</evidence>
<keyword evidence="2 8" id="KW-0597">Phosphoprotein</keyword>
<dbReference type="InterPro" id="IPR001867">
    <property type="entry name" value="OmpR/PhoB-type_DNA-bd"/>
</dbReference>
<dbReference type="Pfam" id="PF00486">
    <property type="entry name" value="Trans_reg_C"/>
    <property type="match status" value="1"/>
</dbReference>
<dbReference type="Gene3D" id="1.10.10.10">
    <property type="entry name" value="Winged helix-like DNA-binding domain superfamily/Winged helix DNA-binding domain"/>
    <property type="match status" value="1"/>
</dbReference>
<name>A0A426DLD7_9FIRM</name>
<evidence type="ECO:0000256" key="3">
    <source>
        <dbReference type="ARBA" id="ARBA00023012"/>
    </source>
</evidence>
<dbReference type="SUPFAM" id="SSF52172">
    <property type="entry name" value="CheY-like"/>
    <property type="match status" value="1"/>
</dbReference>
<feature type="DNA-binding region" description="OmpR/PhoB-type" evidence="9">
    <location>
        <begin position="127"/>
        <end position="226"/>
    </location>
</feature>
<comment type="caution">
    <text evidence="12">The sequence shown here is derived from an EMBL/GenBank/DDBJ whole genome shotgun (WGS) entry which is preliminary data.</text>
</comment>
<dbReference type="CDD" id="cd17574">
    <property type="entry name" value="REC_OmpR"/>
    <property type="match status" value="1"/>
</dbReference>
<keyword evidence="6" id="KW-0804">Transcription</keyword>
<dbReference type="Gene3D" id="6.10.250.690">
    <property type="match status" value="1"/>
</dbReference>
<dbReference type="GO" id="GO:0000976">
    <property type="term" value="F:transcription cis-regulatory region binding"/>
    <property type="evidence" value="ECO:0007669"/>
    <property type="project" value="TreeGrafter"/>
</dbReference>
<keyword evidence="13" id="KW-1185">Reference proteome</keyword>
<feature type="modified residue" description="4-aspartylphosphate" evidence="8">
    <location>
        <position position="54"/>
    </location>
</feature>
<dbReference type="InterPro" id="IPR011006">
    <property type="entry name" value="CheY-like_superfamily"/>
</dbReference>
<evidence type="ECO:0000259" key="10">
    <source>
        <dbReference type="PROSITE" id="PS50110"/>
    </source>
</evidence>
<comment type="function">
    <text evidence="7">May play the central regulatory role in sporulation. It may be an element of the effector pathway responsible for the activation of sporulation genes in response to nutritional stress. Spo0A may act in concert with spo0H (a sigma factor) to control the expression of some genes that are critical to the sporulation process.</text>
</comment>
<gene>
    <name evidence="12" type="ORF">EBB54_21100</name>
</gene>
<dbReference type="SMART" id="SM00448">
    <property type="entry name" value="REC"/>
    <property type="match status" value="1"/>
</dbReference>
<keyword evidence="5 9" id="KW-0238">DNA-binding</keyword>
<dbReference type="PANTHER" id="PTHR48111">
    <property type="entry name" value="REGULATOR OF RPOS"/>
    <property type="match status" value="1"/>
</dbReference>
<sequence>MEQKYKILIVDDEQSITDMLKLQLEFENYMVYTAGNAEEAMEKLSHCPDLILLDINMAGMNGIDLCISIREFVTCPILFLTARVSEQDKINGLMVGGDDYITKPFSMDELLARISAHLRREMRTRSKTKSRFSEELIIDYSDRSLYIQGHSVELSNKEFEIIQLLSMNAGQVFDREKIYERIWGIDGNGDSAVIKEHVRKIRLKFAEFTEKNYIATVWGVGYKWVK</sequence>
<protein>
    <recommendedName>
        <fullName evidence="1">Stage 0 sporulation protein A homolog</fullName>
    </recommendedName>
</protein>
<dbReference type="EMBL" id="RHJS01000002">
    <property type="protein sequence ID" value="RRK33569.1"/>
    <property type="molecule type" value="Genomic_DNA"/>
</dbReference>
<dbReference type="GO" id="GO:0032993">
    <property type="term" value="C:protein-DNA complex"/>
    <property type="evidence" value="ECO:0007669"/>
    <property type="project" value="TreeGrafter"/>
</dbReference>
<dbReference type="GO" id="GO:0000156">
    <property type="term" value="F:phosphorelay response regulator activity"/>
    <property type="evidence" value="ECO:0007669"/>
    <property type="project" value="TreeGrafter"/>
</dbReference>
<dbReference type="PROSITE" id="PS51755">
    <property type="entry name" value="OMPR_PHOB"/>
    <property type="match status" value="1"/>
</dbReference>
<evidence type="ECO:0000259" key="11">
    <source>
        <dbReference type="PROSITE" id="PS51755"/>
    </source>
</evidence>